<dbReference type="SUPFAM" id="SSF50447">
    <property type="entry name" value="Translation proteins"/>
    <property type="match status" value="1"/>
</dbReference>
<dbReference type="Gene3D" id="3.30.70.870">
    <property type="entry name" value="Elongation Factor G (Translational Gtpase), domain 3"/>
    <property type="match status" value="1"/>
</dbReference>
<dbReference type="InterPro" id="IPR056752">
    <property type="entry name" value="EFL1"/>
</dbReference>
<dbReference type="Gene3D" id="2.40.30.10">
    <property type="entry name" value="Translation factors"/>
    <property type="match status" value="1"/>
</dbReference>
<feature type="compositionally biased region" description="Polar residues" evidence="6">
    <location>
        <begin position="216"/>
        <end position="229"/>
    </location>
</feature>
<name>A0AAW2YY83_9EUKA</name>
<dbReference type="InterPro" id="IPR000795">
    <property type="entry name" value="T_Tr_GTP-bd_dom"/>
</dbReference>
<protein>
    <recommendedName>
        <fullName evidence="5">Elongation factor-like 1</fullName>
    </recommendedName>
</protein>
<dbReference type="Gene3D" id="3.90.1430.10">
    <property type="entry name" value="Yeast translation eEF2 (G' domain)"/>
    <property type="match status" value="1"/>
</dbReference>
<dbReference type="Pfam" id="PF00009">
    <property type="entry name" value="GTP_EFTU"/>
    <property type="match status" value="1"/>
</dbReference>
<dbReference type="GO" id="GO:0005525">
    <property type="term" value="F:GTP binding"/>
    <property type="evidence" value="ECO:0007669"/>
    <property type="project" value="UniProtKB-KW"/>
</dbReference>
<reference evidence="8 9" key="1">
    <citation type="submission" date="2024-03" db="EMBL/GenBank/DDBJ databases">
        <title>The Acrasis kona genome and developmental transcriptomes reveal deep origins of eukaryotic multicellular pathways.</title>
        <authorList>
            <person name="Sheikh S."/>
            <person name="Fu C.-J."/>
            <person name="Brown M.W."/>
            <person name="Baldauf S.L."/>
        </authorList>
    </citation>
    <scope>NUCLEOTIDE SEQUENCE [LARGE SCALE GENOMIC DNA]</scope>
    <source>
        <strain evidence="8 9">ATCC MYA-3509</strain>
    </source>
</reference>
<dbReference type="CDD" id="cd01681">
    <property type="entry name" value="aeEF2_snRNP_like_IV"/>
    <property type="match status" value="1"/>
</dbReference>
<evidence type="ECO:0000313" key="8">
    <source>
        <dbReference type="EMBL" id="KAL0481969.1"/>
    </source>
</evidence>
<feature type="region of interest" description="Disordered" evidence="6">
    <location>
        <begin position="205"/>
        <end position="237"/>
    </location>
</feature>
<dbReference type="SUPFAM" id="SSF52540">
    <property type="entry name" value="P-loop containing nucleoside triphosphate hydrolases"/>
    <property type="match status" value="1"/>
</dbReference>
<feature type="region of interest" description="Disordered" evidence="6">
    <location>
        <begin position="407"/>
        <end position="430"/>
    </location>
</feature>
<dbReference type="PROSITE" id="PS51722">
    <property type="entry name" value="G_TR_2"/>
    <property type="match status" value="1"/>
</dbReference>
<dbReference type="PANTHER" id="PTHR42908">
    <property type="entry name" value="TRANSLATION ELONGATION FACTOR-RELATED"/>
    <property type="match status" value="1"/>
</dbReference>
<dbReference type="GO" id="GO:0043022">
    <property type="term" value="F:ribosome binding"/>
    <property type="evidence" value="ECO:0007669"/>
    <property type="project" value="TreeGrafter"/>
</dbReference>
<evidence type="ECO:0000256" key="3">
    <source>
        <dbReference type="ARBA" id="ARBA00022801"/>
    </source>
</evidence>
<feature type="compositionally biased region" description="Polar residues" evidence="6">
    <location>
        <begin position="501"/>
        <end position="519"/>
    </location>
</feature>
<dbReference type="GO" id="GO:0005829">
    <property type="term" value="C:cytosol"/>
    <property type="evidence" value="ECO:0007669"/>
    <property type="project" value="TreeGrafter"/>
</dbReference>
<dbReference type="AlphaFoldDB" id="A0AAW2YY83"/>
<dbReference type="InterPro" id="IPR005225">
    <property type="entry name" value="Small_GTP-bd"/>
</dbReference>
<dbReference type="InterPro" id="IPR014721">
    <property type="entry name" value="Ribsml_uS5_D2-typ_fold_subgr"/>
</dbReference>
<dbReference type="GO" id="GO:0003924">
    <property type="term" value="F:GTPase activity"/>
    <property type="evidence" value="ECO:0007669"/>
    <property type="project" value="InterPro"/>
</dbReference>
<gene>
    <name evidence="8" type="ORF">AKO1_013184</name>
</gene>
<comment type="caution">
    <text evidence="8">The sequence shown here is derived from an EMBL/GenBank/DDBJ whole genome shotgun (WGS) entry which is preliminary data.</text>
</comment>
<dbReference type="Gene3D" id="3.30.230.10">
    <property type="match status" value="1"/>
</dbReference>
<dbReference type="Pfam" id="PF25118">
    <property type="entry name" value="EFL1"/>
    <property type="match status" value="1"/>
</dbReference>
<dbReference type="GO" id="GO:1990904">
    <property type="term" value="C:ribonucleoprotein complex"/>
    <property type="evidence" value="ECO:0007669"/>
    <property type="project" value="TreeGrafter"/>
</dbReference>
<keyword evidence="2" id="KW-0547">Nucleotide-binding</keyword>
<dbReference type="NCBIfam" id="TIGR00231">
    <property type="entry name" value="small_GTP"/>
    <property type="match status" value="1"/>
</dbReference>
<evidence type="ECO:0000259" key="7">
    <source>
        <dbReference type="PROSITE" id="PS51722"/>
    </source>
</evidence>
<evidence type="ECO:0000256" key="5">
    <source>
        <dbReference type="ARBA" id="ARBA00081809"/>
    </source>
</evidence>
<dbReference type="Gene3D" id="3.30.70.240">
    <property type="match status" value="1"/>
</dbReference>
<dbReference type="FunFam" id="3.30.70.240:FF:000006">
    <property type="entry name" value="Elongation factor like GTPase 1"/>
    <property type="match status" value="1"/>
</dbReference>
<organism evidence="8 9">
    <name type="scientific">Acrasis kona</name>
    <dbReference type="NCBI Taxonomy" id="1008807"/>
    <lineage>
        <taxon>Eukaryota</taxon>
        <taxon>Discoba</taxon>
        <taxon>Heterolobosea</taxon>
        <taxon>Tetramitia</taxon>
        <taxon>Eutetramitia</taxon>
        <taxon>Acrasidae</taxon>
        <taxon>Acrasis</taxon>
    </lineage>
</organism>
<dbReference type="InterPro" id="IPR041095">
    <property type="entry name" value="EFG_II"/>
</dbReference>
<evidence type="ECO:0000256" key="2">
    <source>
        <dbReference type="ARBA" id="ARBA00022741"/>
    </source>
</evidence>
<dbReference type="CDD" id="cd16261">
    <property type="entry name" value="EF2_snRNP_III"/>
    <property type="match status" value="1"/>
</dbReference>
<keyword evidence="4" id="KW-0342">GTP-binding</keyword>
<dbReference type="SMART" id="SM00838">
    <property type="entry name" value="EFG_C"/>
    <property type="match status" value="1"/>
</dbReference>
<dbReference type="CDD" id="cd16268">
    <property type="entry name" value="EF2_II"/>
    <property type="match status" value="1"/>
</dbReference>
<dbReference type="Pfam" id="PF00679">
    <property type="entry name" value="EFG_C"/>
    <property type="match status" value="1"/>
</dbReference>
<dbReference type="InterPro" id="IPR035647">
    <property type="entry name" value="EFG_III/V"/>
</dbReference>
<dbReference type="SUPFAM" id="SSF54211">
    <property type="entry name" value="Ribosomal protein S5 domain 2-like"/>
    <property type="match status" value="1"/>
</dbReference>
<dbReference type="Pfam" id="PF03144">
    <property type="entry name" value="GTP_EFTU_D2"/>
    <property type="match status" value="1"/>
</dbReference>
<dbReference type="InterPro" id="IPR009000">
    <property type="entry name" value="Transl_B-barrel_sf"/>
</dbReference>
<accession>A0AAW2YY83</accession>
<dbReference type="FunFam" id="3.30.70.870:FF:000002">
    <property type="entry name" value="Translation elongation factor 2"/>
    <property type="match status" value="1"/>
</dbReference>
<evidence type="ECO:0000256" key="6">
    <source>
        <dbReference type="SAM" id="MobiDB-lite"/>
    </source>
</evidence>
<dbReference type="SUPFAM" id="SSF54980">
    <property type="entry name" value="EF-G C-terminal domain-like"/>
    <property type="match status" value="2"/>
</dbReference>
<dbReference type="PANTHER" id="PTHR42908:SF3">
    <property type="entry name" value="ELONGATION FACTOR-LIKE GTPASE 1"/>
    <property type="match status" value="1"/>
</dbReference>
<dbReference type="InterPro" id="IPR020568">
    <property type="entry name" value="Ribosomal_Su5_D2-typ_SF"/>
</dbReference>
<feature type="region of interest" description="Disordered" evidence="6">
    <location>
        <begin position="496"/>
        <end position="526"/>
    </location>
</feature>
<feature type="compositionally biased region" description="Basic and acidic residues" evidence="6">
    <location>
        <begin position="407"/>
        <end position="420"/>
    </location>
</feature>
<sequence length="1098" mass="124158">MVAVTPNQLAQVWHKPENVRNICIIAHVDHGKTTLSDFLVSSNGIISNNLAGTIRYMDSRPDEQDKGITMKSSSITLFHQSPSHVNPHTGEQEQYLVNLIDSPGHVDFSSEVSTAARLTDGAVVLIDVVEGVRTQTRAVLHQAFRENIKPCLVLNKMDRLILEKQMTPMEAYEQLDRILVQINVLMATFHTAKIFRDEEERYTLEQEKSKQKQGHAITTDNSTTVTQTEQSDDQPVVSSTVLDREIDSNDFFSPSKGNVVFASAYHGWGFRINDFAEIFQKKMGMNKSVLQEALWGSHYLDVKTKKIRKKPARPNQDNMFVQFILSNIYNAYDCVLTNRNEEKMQKIISTLNLTLPNNFMKRQDHKSQLKTLMNKWLPLSDTVLVMVIDKLPSPKLSQERLHKLLPELEFSKKPKTDQKTSKPPTSSTRRNVKIVRKKVKKNLLSCDPSTDSEVLVFVSKMLEVDSLPDMQRALDIKNSIVGSSFSSVRFGTEMTREESIKQNQQQLDDFSSNNPNTLSEEPEVQQDTQVQDLDDIENHLRDHFVGFARIFCGTIKVGQTLQVLGPRYHPNAPDTDRHEFTVTRLYMMMGRELFPVDQVPAGNVFAIGDIGSFVLKSATISSSLYSPLFSSMHFAAAPIVRFAIEPENLLEMPKLVKGLKLLNQADPSVEVFVQETGEHVIMTAGEVHAERCERDLRERFARVELNMSPPIVSFKETIVNANKQDVIVQVKTANKQCTIKINARSLPDSISRFIDDNADRLKFITSSEDSVKDDDVKIDSQNVMSELREVFESSGWGEEWDHLWSLGPRRMGPNVLLNHIKEYPSPFFKNIEGRANVNVIKSPPSTSADNSQQSTNSFDFLSHFQQFDTNFISGFQLATNSGPLCNEPMSGVCFSIVEVTMTEELINTLQKKKNSSNDPSSQVPDEQFSYGTFGGQIMSAMKEGCRKAFEKSERRLVEATYKCEIQATNETVGNVYSVLRRRRAEVLAEEVEEGTGLFLISANLPVAESFGLSHELRDKSSGAATAQLAFSHWQVLEVDPFYEPKTEDEIEEWGEQGNLAAPNIAKNYINDVRRRKGLLVEKKIVESSEKQRNMSRKK</sequence>
<keyword evidence="9" id="KW-1185">Reference proteome</keyword>
<evidence type="ECO:0000256" key="1">
    <source>
        <dbReference type="ARBA" id="ARBA00022517"/>
    </source>
</evidence>
<evidence type="ECO:0000313" key="9">
    <source>
        <dbReference type="Proteomes" id="UP001431209"/>
    </source>
</evidence>
<dbReference type="EMBL" id="JAOPGA020000802">
    <property type="protein sequence ID" value="KAL0481969.1"/>
    <property type="molecule type" value="Genomic_DNA"/>
</dbReference>
<dbReference type="Gene3D" id="3.40.50.300">
    <property type="entry name" value="P-loop containing nucleotide triphosphate hydrolases"/>
    <property type="match status" value="1"/>
</dbReference>
<dbReference type="PRINTS" id="PR00315">
    <property type="entry name" value="ELONGATNFCT"/>
</dbReference>
<dbReference type="CDD" id="cd04096">
    <property type="entry name" value="eEF2_snRNP_like_C"/>
    <property type="match status" value="1"/>
</dbReference>
<dbReference type="GO" id="GO:0042256">
    <property type="term" value="P:cytosolic ribosome assembly"/>
    <property type="evidence" value="ECO:0007669"/>
    <property type="project" value="TreeGrafter"/>
</dbReference>
<dbReference type="InterPro" id="IPR004161">
    <property type="entry name" value="EFTu-like_2"/>
</dbReference>
<feature type="domain" description="Tr-type G" evidence="7">
    <location>
        <begin position="17"/>
        <end position="294"/>
    </location>
</feature>
<dbReference type="Pfam" id="PF14492">
    <property type="entry name" value="EFG_III"/>
    <property type="match status" value="1"/>
</dbReference>
<proteinExistence type="predicted"/>
<keyword evidence="1" id="KW-0690">Ribosome biogenesis</keyword>
<evidence type="ECO:0000256" key="4">
    <source>
        <dbReference type="ARBA" id="ARBA00023134"/>
    </source>
</evidence>
<dbReference type="InterPro" id="IPR027417">
    <property type="entry name" value="P-loop_NTPase"/>
</dbReference>
<dbReference type="Proteomes" id="UP001431209">
    <property type="component" value="Unassembled WGS sequence"/>
</dbReference>
<keyword evidence="3" id="KW-0378">Hydrolase</keyword>
<dbReference type="InterPro" id="IPR000640">
    <property type="entry name" value="EFG_V-like"/>
</dbReference>
<dbReference type="CDD" id="cd01885">
    <property type="entry name" value="EF2"/>
    <property type="match status" value="1"/>
</dbReference>